<dbReference type="Proteomes" id="UP000789706">
    <property type="component" value="Unassembled WGS sequence"/>
</dbReference>
<keyword evidence="1" id="KW-0540">Nuclease</keyword>
<dbReference type="EMBL" id="CAJVPK010000231">
    <property type="protein sequence ID" value="CAG8479340.1"/>
    <property type="molecule type" value="Genomic_DNA"/>
</dbReference>
<feature type="domain" description="Xrn1 helical" evidence="6">
    <location>
        <begin position="326"/>
        <end position="543"/>
    </location>
</feature>
<feature type="domain" description="Xrn1 N-terminal" evidence="5">
    <location>
        <begin position="1"/>
        <end position="98"/>
    </location>
</feature>
<evidence type="ECO:0000259" key="6">
    <source>
        <dbReference type="Pfam" id="PF17846"/>
    </source>
</evidence>
<keyword evidence="3" id="KW-0269">Exonuclease</keyword>
<keyword evidence="2" id="KW-0378">Hydrolase</keyword>
<keyword evidence="8" id="KW-1185">Reference proteome</keyword>
<dbReference type="InterPro" id="IPR041412">
    <property type="entry name" value="Xrn1_helical"/>
</dbReference>
<evidence type="ECO:0000313" key="8">
    <source>
        <dbReference type="Proteomes" id="UP000789706"/>
    </source>
</evidence>
<dbReference type="Pfam" id="PF03159">
    <property type="entry name" value="XRN_N"/>
    <property type="match status" value="2"/>
</dbReference>
<feature type="domain" description="Xrn1 N-terminal" evidence="5">
    <location>
        <begin position="108"/>
        <end position="203"/>
    </location>
</feature>
<evidence type="ECO:0000256" key="2">
    <source>
        <dbReference type="ARBA" id="ARBA00022801"/>
    </source>
</evidence>
<accession>A0A9N8W6U9</accession>
<comment type="similarity">
    <text evidence="4">Belongs to the 5'-3' exonuclease family.</text>
</comment>
<dbReference type="Gene3D" id="1.25.40.1050">
    <property type="match status" value="1"/>
</dbReference>
<evidence type="ECO:0000256" key="3">
    <source>
        <dbReference type="ARBA" id="ARBA00022839"/>
    </source>
</evidence>
<name>A0A9N8W6U9_9GLOM</name>
<dbReference type="PANTHER" id="PTHR12341">
    <property type="entry name" value="5'-&gt;3' EXORIBONUCLEASE"/>
    <property type="match status" value="1"/>
</dbReference>
<dbReference type="Pfam" id="PF17846">
    <property type="entry name" value="XRN_M"/>
    <property type="match status" value="2"/>
</dbReference>
<comment type="caution">
    <text evidence="7">The sequence shown here is derived from an EMBL/GenBank/DDBJ whole genome shotgun (WGS) entry which is preliminary data.</text>
</comment>
<dbReference type="AlphaFoldDB" id="A0A9N8W6U9"/>
<protein>
    <submittedName>
        <fullName evidence="7">7729_t:CDS:1</fullName>
    </submittedName>
</protein>
<sequence>MGIPGFFRWLSSKYPHIVETVKKSPRNKTDFLYLDINAFFHVALRSKVKGKPIKNMAPRRMLGKVFAEMDTAFNITDPQVLIYIAMDGVAPQKSVIEQSTKSGFFVPVDNVSISAGTEFMQAANEAIKFYIYQRLNGKHRNIQIIFNDSKVAGEGEHKVFRFLNAQRNHPNYNSKHKHVVCGGDADFIMYALLTHEPSLRILRPGLEGKDIILHISKLRKHIIHDMIQGETSTKINEDNIIDDFVCIAFLLGNDFLPRLTHLGETRVDLLYDAYSRYFKQENQYITKKDGKLNLKMFLKFLIQLSKLKPGTIRRGSIIPEETVKDETIIAKRANDYLKTICWTFQYYNGDCPSWRYFYPHHRPPTIPEILTHVKVENFDQTFKKDSPLRPFEQLICILPPNASYLVPAPFRPLFTNPDSPLKEYFPKTFKTSNHKALLPFVDEEHLIQAMKPGYSLLKKEDTLRDMLNGRTHIYAGRCSASYSAVFSLCSGRCRVPNFPISSVVFGKLLYDGPMLKSIEPPVNEFQKINRNCVAMVQYQLPFIPKNEPFLRKFKIQRNKQDRPPDLMM</sequence>
<dbReference type="Gene3D" id="3.40.50.12390">
    <property type="match status" value="2"/>
</dbReference>
<evidence type="ECO:0000256" key="4">
    <source>
        <dbReference type="ARBA" id="ARBA00038299"/>
    </source>
</evidence>
<dbReference type="OrthoDB" id="372487at2759"/>
<feature type="domain" description="Xrn1 helical" evidence="6">
    <location>
        <begin position="235"/>
        <end position="305"/>
    </location>
</feature>
<dbReference type="GO" id="GO:0003723">
    <property type="term" value="F:RNA binding"/>
    <property type="evidence" value="ECO:0007669"/>
    <property type="project" value="TreeGrafter"/>
</dbReference>
<dbReference type="GO" id="GO:0004534">
    <property type="term" value="F:5'-3' RNA exonuclease activity"/>
    <property type="evidence" value="ECO:0007669"/>
    <property type="project" value="UniProtKB-ARBA"/>
</dbReference>
<dbReference type="GO" id="GO:0005634">
    <property type="term" value="C:nucleus"/>
    <property type="evidence" value="ECO:0007669"/>
    <property type="project" value="TreeGrafter"/>
</dbReference>
<dbReference type="InterPro" id="IPR004859">
    <property type="entry name" value="Xrn1_N"/>
</dbReference>
<dbReference type="InterPro" id="IPR027073">
    <property type="entry name" value="5_3_exoribonuclease"/>
</dbReference>
<reference evidence="7" key="1">
    <citation type="submission" date="2021-06" db="EMBL/GenBank/DDBJ databases">
        <authorList>
            <person name="Kallberg Y."/>
            <person name="Tangrot J."/>
            <person name="Rosling A."/>
        </authorList>
    </citation>
    <scope>NUCLEOTIDE SEQUENCE</scope>
    <source>
        <strain evidence="7">AZ414A</strain>
    </source>
</reference>
<dbReference type="GO" id="GO:0016075">
    <property type="term" value="P:rRNA catabolic process"/>
    <property type="evidence" value="ECO:0007669"/>
    <property type="project" value="TreeGrafter"/>
</dbReference>
<organism evidence="7 8">
    <name type="scientific">Diversispora eburnea</name>
    <dbReference type="NCBI Taxonomy" id="1213867"/>
    <lineage>
        <taxon>Eukaryota</taxon>
        <taxon>Fungi</taxon>
        <taxon>Fungi incertae sedis</taxon>
        <taxon>Mucoromycota</taxon>
        <taxon>Glomeromycotina</taxon>
        <taxon>Glomeromycetes</taxon>
        <taxon>Diversisporales</taxon>
        <taxon>Diversisporaceae</taxon>
        <taxon>Diversispora</taxon>
    </lineage>
</organism>
<evidence type="ECO:0000259" key="5">
    <source>
        <dbReference type="Pfam" id="PF03159"/>
    </source>
</evidence>
<proteinExistence type="inferred from homology"/>
<gene>
    <name evidence="7" type="ORF">DEBURN_LOCUS3572</name>
</gene>
<dbReference type="GO" id="GO:0000956">
    <property type="term" value="P:nuclear-transcribed mRNA catabolic process"/>
    <property type="evidence" value="ECO:0007669"/>
    <property type="project" value="TreeGrafter"/>
</dbReference>
<evidence type="ECO:0000313" key="7">
    <source>
        <dbReference type="EMBL" id="CAG8479340.1"/>
    </source>
</evidence>
<dbReference type="PANTHER" id="PTHR12341:SF7">
    <property type="entry name" value="5'-3' EXORIBONUCLEASE 1"/>
    <property type="match status" value="1"/>
</dbReference>
<evidence type="ECO:0000256" key="1">
    <source>
        <dbReference type="ARBA" id="ARBA00022722"/>
    </source>
</evidence>